<name>A0A6H5GJH7_9HEMI</name>
<keyword evidence="2" id="KW-1185">Reference proteome</keyword>
<accession>A0A6H5GJH7</accession>
<evidence type="ECO:0000313" key="2">
    <source>
        <dbReference type="Proteomes" id="UP000479000"/>
    </source>
</evidence>
<reference evidence="1 2" key="1">
    <citation type="submission" date="2020-02" db="EMBL/GenBank/DDBJ databases">
        <authorList>
            <person name="Ferguson B K."/>
        </authorList>
    </citation>
    <scope>NUCLEOTIDE SEQUENCE [LARGE SCALE GENOMIC DNA]</scope>
</reference>
<gene>
    <name evidence="1" type="ORF">NTEN_LOCUS9581</name>
</gene>
<protein>
    <submittedName>
        <fullName evidence="1">Uncharacterized protein</fullName>
    </submittedName>
</protein>
<dbReference type="EMBL" id="CADCXU010014451">
    <property type="protein sequence ID" value="CAB0004104.1"/>
    <property type="molecule type" value="Genomic_DNA"/>
</dbReference>
<dbReference type="AlphaFoldDB" id="A0A6H5GJH7"/>
<proteinExistence type="predicted"/>
<sequence>MGCVARCRISHAPDECSLSKRPTVEKSSLLYTLLCDCLERFSSALGLRTCSVDVRVSRAARRCRAACDRVTLHPMIVGRASCPIRSKQLKIVHYFIRVVSLSCSAAQGRRSCTYCPSWDAAILRRLLKNRMAGHAYQDDSARMSWACRIALSSAAEDSTGARLRLPSFSASNACRQGELLSDAASSPRACTGDDPGTDLLASLDQQEIRTNSIR</sequence>
<evidence type="ECO:0000313" key="1">
    <source>
        <dbReference type="EMBL" id="CAB0004104.1"/>
    </source>
</evidence>
<dbReference type="Proteomes" id="UP000479000">
    <property type="component" value="Unassembled WGS sequence"/>
</dbReference>
<organism evidence="1 2">
    <name type="scientific">Nesidiocoris tenuis</name>
    <dbReference type="NCBI Taxonomy" id="355587"/>
    <lineage>
        <taxon>Eukaryota</taxon>
        <taxon>Metazoa</taxon>
        <taxon>Ecdysozoa</taxon>
        <taxon>Arthropoda</taxon>
        <taxon>Hexapoda</taxon>
        <taxon>Insecta</taxon>
        <taxon>Pterygota</taxon>
        <taxon>Neoptera</taxon>
        <taxon>Paraneoptera</taxon>
        <taxon>Hemiptera</taxon>
        <taxon>Heteroptera</taxon>
        <taxon>Panheteroptera</taxon>
        <taxon>Cimicomorpha</taxon>
        <taxon>Miridae</taxon>
        <taxon>Dicyphina</taxon>
        <taxon>Nesidiocoris</taxon>
    </lineage>
</organism>